<evidence type="ECO:0000259" key="4">
    <source>
        <dbReference type="Pfam" id="PF14226"/>
    </source>
</evidence>
<dbReference type="PANTHER" id="PTHR10209">
    <property type="entry name" value="OXIDOREDUCTASE, 2OG-FE II OXYGENASE FAMILY PROTEIN"/>
    <property type="match status" value="1"/>
</dbReference>
<evidence type="ECO:0000256" key="3">
    <source>
        <dbReference type="ARBA" id="ARBA00023004"/>
    </source>
</evidence>
<protein>
    <recommendedName>
        <fullName evidence="4">Non-haem dioxygenase N-terminal domain-containing protein</fullName>
    </recommendedName>
</protein>
<gene>
    <name evidence="5" type="ORF">MKW98_007458</name>
</gene>
<keyword evidence="1" id="KW-0479">Metal-binding</keyword>
<dbReference type="GO" id="GO:0046872">
    <property type="term" value="F:metal ion binding"/>
    <property type="evidence" value="ECO:0007669"/>
    <property type="project" value="UniProtKB-KW"/>
</dbReference>
<evidence type="ECO:0000313" key="6">
    <source>
        <dbReference type="Proteomes" id="UP001202328"/>
    </source>
</evidence>
<proteinExistence type="predicted"/>
<dbReference type="PANTHER" id="PTHR10209:SF460">
    <property type="entry name" value="FE2OG DIOXYGENASE DOMAIN-CONTAINING PROTEIN"/>
    <property type="match status" value="1"/>
</dbReference>
<accession>A0AAD4SCJ4</accession>
<reference evidence="5" key="1">
    <citation type="submission" date="2022-04" db="EMBL/GenBank/DDBJ databases">
        <title>A functionally conserved STORR gene fusion in Papaver species that diverged 16.8 million years ago.</title>
        <authorList>
            <person name="Catania T."/>
        </authorList>
    </citation>
    <scope>NUCLEOTIDE SEQUENCE</scope>
    <source>
        <strain evidence="5">S-188037</strain>
    </source>
</reference>
<comment type="caution">
    <text evidence="5">The sequence shown here is derived from an EMBL/GenBank/DDBJ whole genome shotgun (WGS) entry which is preliminary data.</text>
</comment>
<dbReference type="Proteomes" id="UP001202328">
    <property type="component" value="Unassembled WGS sequence"/>
</dbReference>
<keyword evidence="6" id="KW-1185">Reference proteome</keyword>
<feature type="domain" description="Non-haem dioxygenase N-terminal" evidence="4">
    <location>
        <begin position="45"/>
        <end position="115"/>
    </location>
</feature>
<dbReference type="SUPFAM" id="SSF51197">
    <property type="entry name" value="Clavaminate synthase-like"/>
    <property type="match status" value="1"/>
</dbReference>
<sequence>MGVIMINDLIKSTNLVSVPSEYAFPAKPEDDLNMLTEKQVYQVTVPVIDFSFLTSGSPDHRSKVIEDLRNACQDWGFFMVMNHGVPGSLKKELMDSCKNFFDLSPEEKSAYRGKHEFDPRNLDHGTDNMLDHNIILNRETDYMLDHNILLDRGAKFNTAVESVSFWRDQLKVFVHLIFDSPPKPEENLALTGSKNKTKIRKMISARSSLLFPRRK</sequence>
<evidence type="ECO:0000256" key="1">
    <source>
        <dbReference type="ARBA" id="ARBA00022723"/>
    </source>
</evidence>
<keyword evidence="3" id="KW-0408">Iron</keyword>
<organism evidence="5 6">
    <name type="scientific">Papaver atlanticum</name>
    <dbReference type="NCBI Taxonomy" id="357466"/>
    <lineage>
        <taxon>Eukaryota</taxon>
        <taxon>Viridiplantae</taxon>
        <taxon>Streptophyta</taxon>
        <taxon>Embryophyta</taxon>
        <taxon>Tracheophyta</taxon>
        <taxon>Spermatophyta</taxon>
        <taxon>Magnoliopsida</taxon>
        <taxon>Ranunculales</taxon>
        <taxon>Papaveraceae</taxon>
        <taxon>Papaveroideae</taxon>
        <taxon>Papaver</taxon>
    </lineage>
</organism>
<dbReference type="GO" id="GO:0016491">
    <property type="term" value="F:oxidoreductase activity"/>
    <property type="evidence" value="ECO:0007669"/>
    <property type="project" value="UniProtKB-KW"/>
</dbReference>
<keyword evidence="2" id="KW-0560">Oxidoreductase</keyword>
<dbReference type="InterPro" id="IPR027443">
    <property type="entry name" value="IPNS-like_sf"/>
</dbReference>
<dbReference type="Pfam" id="PF14226">
    <property type="entry name" value="DIOX_N"/>
    <property type="match status" value="1"/>
</dbReference>
<name>A0AAD4SCJ4_9MAGN</name>
<dbReference type="EMBL" id="JAJJMB010012081">
    <property type="protein sequence ID" value="KAI3891153.1"/>
    <property type="molecule type" value="Genomic_DNA"/>
</dbReference>
<dbReference type="AlphaFoldDB" id="A0AAD4SCJ4"/>
<dbReference type="Gene3D" id="2.60.120.330">
    <property type="entry name" value="B-lactam Antibiotic, Isopenicillin N Synthase, Chain"/>
    <property type="match status" value="1"/>
</dbReference>
<dbReference type="InterPro" id="IPR026992">
    <property type="entry name" value="DIOX_N"/>
</dbReference>
<evidence type="ECO:0000256" key="2">
    <source>
        <dbReference type="ARBA" id="ARBA00023002"/>
    </source>
</evidence>
<evidence type="ECO:0000313" key="5">
    <source>
        <dbReference type="EMBL" id="KAI3891153.1"/>
    </source>
</evidence>